<organism evidence="6 7">
    <name type="scientific">Mikania micrantha</name>
    <name type="common">bitter vine</name>
    <dbReference type="NCBI Taxonomy" id="192012"/>
    <lineage>
        <taxon>Eukaryota</taxon>
        <taxon>Viridiplantae</taxon>
        <taxon>Streptophyta</taxon>
        <taxon>Embryophyta</taxon>
        <taxon>Tracheophyta</taxon>
        <taxon>Spermatophyta</taxon>
        <taxon>Magnoliopsida</taxon>
        <taxon>eudicotyledons</taxon>
        <taxon>Gunneridae</taxon>
        <taxon>Pentapetalae</taxon>
        <taxon>asterids</taxon>
        <taxon>campanulids</taxon>
        <taxon>Asterales</taxon>
        <taxon>Asteraceae</taxon>
        <taxon>Asteroideae</taxon>
        <taxon>Heliantheae alliance</taxon>
        <taxon>Eupatorieae</taxon>
        <taxon>Mikania</taxon>
    </lineage>
</organism>
<dbReference type="SUPFAM" id="SSF81383">
    <property type="entry name" value="F-box domain"/>
    <property type="match status" value="1"/>
</dbReference>
<proteinExistence type="inferred from homology"/>
<accession>A0A5N6P6Y9</accession>
<reference evidence="6 7" key="1">
    <citation type="submission" date="2019-05" db="EMBL/GenBank/DDBJ databases">
        <title>Mikania micrantha, genome provides insights into the molecular mechanism of rapid growth.</title>
        <authorList>
            <person name="Liu B."/>
        </authorList>
    </citation>
    <scope>NUCLEOTIDE SEQUENCE [LARGE SCALE GENOMIC DNA]</scope>
    <source>
        <strain evidence="6">NLD-2019</strain>
        <tissue evidence="6">Leaf</tissue>
    </source>
</reference>
<feature type="domain" description="F-box" evidence="5">
    <location>
        <begin position="174"/>
        <end position="217"/>
    </location>
</feature>
<dbReference type="Pfam" id="PF01167">
    <property type="entry name" value="Tub"/>
    <property type="match status" value="1"/>
</dbReference>
<dbReference type="InterPro" id="IPR025659">
    <property type="entry name" value="Tubby-like_C"/>
</dbReference>
<evidence type="ECO:0000256" key="2">
    <source>
        <dbReference type="RuleBase" id="RU361125"/>
    </source>
</evidence>
<dbReference type="CDD" id="cd22153">
    <property type="entry name" value="F-box_AtTLP-like"/>
    <property type="match status" value="1"/>
</dbReference>
<evidence type="ECO:0000256" key="1">
    <source>
        <dbReference type="ARBA" id="ARBA00007129"/>
    </source>
</evidence>
<dbReference type="Gene3D" id="1.20.1280.50">
    <property type="match status" value="1"/>
</dbReference>
<comment type="similarity">
    <text evidence="1 2">Belongs to the TUB family.</text>
</comment>
<evidence type="ECO:0000259" key="5">
    <source>
        <dbReference type="Pfam" id="PF12937"/>
    </source>
</evidence>
<dbReference type="OrthoDB" id="8775810at2759"/>
<dbReference type="PROSITE" id="PS01201">
    <property type="entry name" value="TUB_2"/>
    <property type="match status" value="1"/>
</dbReference>
<dbReference type="InterPro" id="IPR036047">
    <property type="entry name" value="F-box-like_dom_sf"/>
</dbReference>
<sequence>MCPLKSLSTAPPHFCRPPPRNTLNQTSSPAELLHPQRLCKLLCQQQGQPPPLNFRFLPSTTNTSTPDLTNASLMPSSYYKGVSFGSLIEGIVNCFTASERPRQPVPETAAVITVAHSFHPIVAENIVRELREMRDGIGSMSRRRGVEGKQWRNCTRSHIVPDLPPSDSTAEGRWAHLPPELLLDIIRRVEESETSWPARTVVVHCASVCKPWRDITKEIVKTPEECGRLTFPISLKQPGPRDAPIQCYIKRDRTTSTFRLYFGLTPSEDESDKLLLAAKRTRRATSTEFLISLVADDFSRASSTYVGKLRQVSATKRSIYVLDKFLIIKIIYDSQPPNNEAFQANHSRSSRRFHTKQVSPRLPACNYNIATISYELNVLRTRGPRRMNCSLHYIPISSIQEGGTAPTPKSFPLDNLPLSSSPSMKEQPSSSGVCNDHLILKNKSPRWHEQLQCWCLNFKGRVTVASVKNFQLVASVGSSHNVSDAEQNKVILQFGKIGQDIFTMDYQYPISAYQAFAICLSSFDTKPACE</sequence>
<dbReference type="InterPro" id="IPR018066">
    <property type="entry name" value="Tubby_C_CS"/>
</dbReference>
<dbReference type="InterPro" id="IPR001810">
    <property type="entry name" value="F-box_dom"/>
</dbReference>
<evidence type="ECO:0000313" key="6">
    <source>
        <dbReference type="EMBL" id="KAD5960848.1"/>
    </source>
</evidence>
<dbReference type="PANTHER" id="PTHR16517">
    <property type="entry name" value="TUBBY-RELATED"/>
    <property type="match status" value="1"/>
</dbReference>
<protein>
    <recommendedName>
        <fullName evidence="2">Tubby-like F-box protein</fullName>
    </recommendedName>
</protein>
<dbReference type="Proteomes" id="UP000326396">
    <property type="component" value="Linkage Group LG14"/>
</dbReference>
<dbReference type="EMBL" id="SZYD01000006">
    <property type="protein sequence ID" value="KAD5960848.1"/>
    <property type="molecule type" value="Genomic_DNA"/>
</dbReference>
<dbReference type="Pfam" id="PF12937">
    <property type="entry name" value="F-box-like"/>
    <property type="match status" value="1"/>
</dbReference>
<feature type="domain" description="Tubby C-terminal" evidence="4">
    <location>
        <begin position="235"/>
        <end position="525"/>
    </location>
</feature>
<evidence type="ECO:0000259" key="4">
    <source>
        <dbReference type="Pfam" id="PF01167"/>
    </source>
</evidence>
<dbReference type="AlphaFoldDB" id="A0A5N6P6Y9"/>
<dbReference type="Gene3D" id="3.20.90.10">
    <property type="entry name" value="Tubby Protein, Chain A"/>
    <property type="match status" value="1"/>
</dbReference>
<feature type="region of interest" description="Disordered" evidence="3">
    <location>
        <begin position="410"/>
        <end position="430"/>
    </location>
</feature>
<keyword evidence="7" id="KW-1185">Reference proteome</keyword>
<evidence type="ECO:0000313" key="7">
    <source>
        <dbReference type="Proteomes" id="UP000326396"/>
    </source>
</evidence>
<comment type="caution">
    <text evidence="6">The sequence shown here is derived from an EMBL/GenBank/DDBJ whole genome shotgun (WGS) entry which is preliminary data.</text>
</comment>
<dbReference type="SUPFAM" id="SSF54518">
    <property type="entry name" value="Tubby C-terminal domain-like"/>
    <property type="match status" value="1"/>
</dbReference>
<gene>
    <name evidence="6" type="ORF">E3N88_12320</name>
</gene>
<name>A0A5N6P6Y9_9ASTR</name>
<dbReference type="InterPro" id="IPR000007">
    <property type="entry name" value="Tubby_C"/>
</dbReference>
<dbReference type="PROSITE" id="PS01200">
    <property type="entry name" value="TUB_1"/>
    <property type="match status" value="1"/>
</dbReference>
<evidence type="ECO:0000256" key="3">
    <source>
        <dbReference type="SAM" id="MobiDB-lite"/>
    </source>
</evidence>
<dbReference type="PRINTS" id="PR01573">
    <property type="entry name" value="SUPERTUBBY"/>
</dbReference>
<dbReference type="PANTHER" id="PTHR16517:SF134">
    <property type="entry name" value="TUBBY-LIKE F-BOX PROTEIN 2"/>
    <property type="match status" value="1"/>
</dbReference>